<reference evidence="1" key="1">
    <citation type="journal article" date="2021" name="Genome Biol. Evol.">
        <title>A High-Quality Reference Genome for a Parasitic Bivalve with Doubly Uniparental Inheritance (Bivalvia: Unionida).</title>
        <authorList>
            <person name="Smith C.H."/>
        </authorList>
    </citation>
    <scope>NUCLEOTIDE SEQUENCE</scope>
    <source>
        <strain evidence="1">CHS0354</strain>
    </source>
</reference>
<sequence length="122" mass="13951">MVAKTRLFLSAGIEKIFGGGYCAGQSSHHPTRQDYTRPGYGHKKREFNSSLRRSGWIMTGISLAMNLPQERSKRELEISECIINDQASADGAIMYIRQQFDHYMIRFGTVWFSQITTGIDQR</sequence>
<protein>
    <submittedName>
        <fullName evidence="1">Uncharacterized protein</fullName>
    </submittedName>
</protein>
<gene>
    <name evidence="1" type="ORF">CHS0354_001933</name>
</gene>
<reference evidence="1" key="3">
    <citation type="submission" date="2023-05" db="EMBL/GenBank/DDBJ databases">
        <authorList>
            <person name="Smith C.H."/>
        </authorList>
    </citation>
    <scope>NUCLEOTIDE SEQUENCE</scope>
    <source>
        <strain evidence="1">CHS0354</strain>
        <tissue evidence="1">Mantle</tissue>
    </source>
</reference>
<evidence type="ECO:0000313" key="2">
    <source>
        <dbReference type="Proteomes" id="UP001195483"/>
    </source>
</evidence>
<feature type="non-terminal residue" evidence="1">
    <location>
        <position position="122"/>
    </location>
</feature>
<evidence type="ECO:0000313" key="1">
    <source>
        <dbReference type="EMBL" id="KAK3581610.1"/>
    </source>
</evidence>
<dbReference type="EMBL" id="JAEAOA010000185">
    <property type="protein sequence ID" value="KAK3581610.1"/>
    <property type="molecule type" value="Genomic_DNA"/>
</dbReference>
<keyword evidence="2" id="KW-1185">Reference proteome</keyword>
<proteinExistence type="predicted"/>
<dbReference type="AlphaFoldDB" id="A0AAE0VLZ4"/>
<accession>A0AAE0VLZ4</accession>
<name>A0AAE0VLZ4_9BIVA</name>
<organism evidence="1 2">
    <name type="scientific">Potamilus streckersoni</name>
    <dbReference type="NCBI Taxonomy" id="2493646"/>
    <lineage>
        <taxon>Eukaryota</taxon>
        <taxon>Metazoa</taxon>
        <taxon>Spiralia</taxon>
        <taxon>Lophotrochozoa</taxon>
        <taxon>Mollusca</taxon>
        <taxon>Bivalvia</taxon>
        <taxon>Autobranchia</taxon>
        <taxon>Heteroconchia</taxon>
        <taxon>Palaeoheterodonta</taxon>
        <taxon>Unionida</taxon>
        <taxon>Unionoidea</taxon>
        <taxon>Unionidae</taxon>
        <taxon>Ambleminae</taxon>
        <taxon>Lampsilini</taxon>
        <taxon>Potamilus</taxon>
    </lineage>
</organism>
<dbReference type="Proteomes" id="UP001195483">
    <property type="component" value="Unassembled WGS sequence"/>
</dbReference>
<reference evidence="1" key="2">
    <citation type="journal article" date="2021" name="Genome Biol. Evol.">
        <title>Developing a high-quality reference genome for a parasitic bivalve with doubly uniparental inheritance (Bivalvia: Unionida).</title>
        <authorList>
            <person name="Smith C.H."/>
        </authorList>
    </citation>
    <scope>NUCLEOTIDE SEQUENCE</scope>
    <source>
        <strain evidence="1">CHS0354</strain>
        <tissue evidence="1">Mantle</tissue>
    </source>
</reference>
<comment type="caution">
    <text evidence="1">The sequence shown here is derived from an EMBL/GenBank/DDBJ whole genome shotgun (WGS) entry which is preliminary data.</text>
</comment>